<evidence type="ECO:0000259" key="1">
    <source>
        <dbReference type="Pfam" id="PF02525"/>
    </source>
</evidence>
<dbReference type="Proteomes" id="UP000027731">
    <property type="component" value="Unassembled WGS sequence"/>
</dbReference>
<dbReference type="AlphaFoldDB" id="A0A073JKI8"/>
<dbReference type="PANTHER" id="PTHR43741:SF4">
    <property type="entry name" value="FMN-DEPENDENT NADH:QUINONE OXIDOREDUCTASE"/>
    <property type="match status" value="1"/>
</dbReference>
<dbReference type="EMBL" id="JOSX01000020">
    <property type="protein sequence ID" value="KEK14491.1"/>
    <property type="molecule type" value="Genomic_DNA"/>
</dbReference>
<accession>A0A073JKI8</accession>
<dbReference type="InterPro" id="IPR003680">
    <property type="entry name" value="Flavodoxin_fold"/>
</dbReference>
<dbReference type="InterPro" id="IPR050104">
    <property type="entry name" value="FMN-dep_NADH:Q_OxRdtase_AzoR1"/>
</dbReference>
<evidence type="ECO:0000313" key="2">
    <source>
        <dbReference type="EMBL" id="KEK14491.1"/>
    </source>
</evidence>
<dbReference type="SUPFAM" id="SSF52218">
    <property type="entry name" value="Flavoproteins"/>
    <property type="match status" value="1"/>
</dbReference>
<organism evidence="2 3">
    <name type="scientific">Limosilactobacillus reuteri</name>
    <name type="common">Lactobacillus reuteri</name>
    <dbReference type="NCBI Taxonomy" id="1598"/>
    <lineage>
        <taxon>Bacteria</taxon>
        <taxon>Bacillati</taxon>
        <taxon>Bacillota</taxon>
        <taxon>Bacilli</taxon>
        <taxon>Lactobacillales</taxon>
        <taxon>Lactobacillaceae</taxon>
        <taxon>Limosilactobacillus</taxon>
    </lineage>
</organism>
<dbReference type="PATRIC" id="fig|1598.90.peg.1594"/>
<dbReference type="PANTHER" id="PTHR43741">
    <property type="entry name" value="FMN-DEPENDENT NADH-AZOREDUCTASE 1"/>
    <property type="match status" value="1"/>
</dbReference>
<dbReference type="InterPro" id="IPR029039">
    <property type="entry name" value="Flavoprotein-like_sf"/>
</dbReference>
<feature type="domain" description="Flavodoxin-like fold" evidence="1">
    <location>
        <begin position="2"/>
        <end position="171"/>
    </location>
</feature>
<proteinExistence type="predicted"/>
<name>A0A073JKI8_LIMRT</name>
<protein>
    <submittedName>
        <fullName evidence="2">NAD(P)H dehydrogenase</fullName>
    </submittedName>
</protein>
<dbReference type="Pfam" id="PF02525">
    <property type="entry name" value="Flavodoxin_2"/>
    <property type="match status" value="1"/>
</dbReference>
<reference evidence="2 3" key="1">
    <citation type="submission" date="2014-06" db="EMBL/GenBank/DDBJ databases">
        <title>Genetic determinant of reutericyclin biosynthesis of Lactobacillus reuteri.</title>
        <authorList>
            <person name="Lin X."/>
            <person name="Duar R."/>
            <person name="Walter J."/>
            <person name="Gaenzle M."/>
        </authorList>
    </citation>
    <scope>NUCLEOTIDE SEQUENCE [LARGE SCALE GENOMIC DNA]</scope>
    <source>
        <strain evidence="2 3">LTH2584</strain>
    </source>
</reference>
<evidence type="ECO:0000313" key="3">
    <source>
        <dbReference type="Proteomes" id="UP000027731"/>
    </source>
</evidence>
<sequence length="179" mass="20075">MMKIVVLTGSPHHPGTSEQLADAFVKGATEAGNEVYRFDAGRRTDEFSMIKLEDNHPGQEVAIEPNDIITNEVMPKLLASDMVVLVSSLYYYGINAALKAVIDRFYNYNHELHGGKKAITLVSGYGQEDAFASLDLYFKQLLEYMRWDKVGEVLAADSWNNQKLAKHVEEAYQLGKTVK</sequence>
<dbReference type="Gene3D" id="3.40.50.360">
    <property type="match status" value="1"/>
</dbReference>
<gene>
    <name evidence="2" type="ORF">LR3_01290</name>
</gene>
<comment type="caution">
    <text evidence="2">The sequence shown here is derived from an EMBL/GenBank/DDBJ whole genome shotgun (WGS) entry which is preliminary data.</text>
</comment>